<proteinExistence type="predicted"/>
<dbReference type="NCBIfam" id="NF033708">
    <property type="entry name" value="T9SS_Cterm_ChiA"/>
    <property type="match status" value="1"/>
</dbReference>
<dbReference type="RefSeq" id="WP_051892407.1">
    <property type="nucleotide sequence ID" value="NZ_JPRL01000001.1"/>
</dbReference>
<keyword evidence="2" id="KW-1185">Reference proteome</keyword>
<evidence type="ECO:0000313" key="1">
    <source>
        <dbReference type="EMBL" id="KFF04101.1"/>
    </source>
</evidence>
<dbReference type="STRING" id="362418.IW19_00510"/>
<dbReference type="eggNOG" id="COG1345">
    <property type="taxonomic scope" value="Bacteria"/>
</dbReference>
<comment type="caution">
    <text evidence="1">The sequence shown here is derived from an EMBL/GenBank/DDBJ whole genome shotgun (WGS) entry which is preliminary data.</text>
</comment>
<dbReference type="AlphaFoldDB" id="A0A085ZI37"/>
<sequence length="279" mass="31421">MKKLFVSPIFFYTILWILLFNPMNVQCAPAPVRSHFYTFKLASPFSKSYLEAEQDRHRVWLNLTNDEGLFKQILIAYVAGATNGWDHNYDAVTIGANTYADFYSINEDRKLVIQGRAVPFDPSDTIPLGYRSNIKGDLKISIDDADGDLSNTDIYLQDNQTGIIHNLKHGAYTFSTTTGTYTNRFVIRYNTDEKLGVDKFKPDSKDLIVSSKDKTITLQSAHSSLREVSVFDITGKLVYSKQKIGTAQFEISSIQSGTPILLIKTTLENGSTITKKILF</sequence>
<evidence type="ECO:0008006" key="3">
    <source>
        <dbReference type="Google" id="ProtNLM"/>
    </source>
</evidence>
<evidence type="ECO:0000313" key="2">
    <source>
        <dbReference type="Proteomes" id="UP000028715"/>
    </source>
</evidence>
<dbReference type="OrthoDB" id="1652165at2"/>
<organism evidence="1 2">
    <name type="scientific">Flavobacterium reichenbachii</name>
    <dbReference type="NCBI Taxonomy" id="362418"/>
    <lineage>
        <taxon>Bacteria</taxon>
        <taxon>Pseudomonadati</taxon>
        <taxon>Bacteroidota</taxon>
        <taxon>Flavobacteriia</taxon>
        <taxon>Flavobacteriales</taxon>
        <taxon>Flavobacteriaceae</taxon>
        <taxon>Flavobacterium</taxon>
    </lineage>
</organism>
<dbReference type="Proteomes" id="UP000028715">
    <property type="component" value="Unassembled WGS sequence"/>
</dbReference>
<protein>
    <recommendedName>
        <fullName evidence="3">Secretion system C-terminal sorting domain-containing protein</fullName>
    </recommendedName>
</protein>
<gene>
    <name evidence="1" type="ORF">IW19_00510</name>
</gene>
<reference evidence="1 2" key="1">
    <citation type="submission" date="2014-07" db="EMBL/GenBank/DDBJ databases">
        <title>Genome of Flavobacterium reichenbachii LMG 25512.</title>
        <authorList>
            <person name="Stropko S.J."/>
            <person name="Pipes S.E."/>
            <person name="Newman J.D."/>
        </authorList>
    </citation>
    <scope>NUCLEOTIDE SEQUENCE [LARGE SCALE GENOMIC DNA]</scope>
    <source>
        <strain evidence="1 2">LMG 25512</strain>
    </source>
</reference>
<name>A0A085ZI37_9FLAO</name>
<accession>A0A085ZI37</accession>
<dbReference type="EMBL" id="JPRL01000001">
    <property type="protein sequence ID" value="KFF04101.1"/>
    <property type="molecule type" value="Genomic_DNA"/>
</dbReference>